<sequence>MAPAIRCSILTVLWDGIRSPLCSLDSWEQPRKVQTLLRLPPSYWRSLLSLSLSLSLCGRVGKNC</sequence>
<reference evidence="1" key="1">
    <citation type="submission" date="2014-09" db="EMBL/GenBank/DDBJ databases">
        <authorList>
            <person name="Magalhaes I.L.F."/>
            <person name="Oliveira U."/>
            <person name="Santos F.R."/>
            <person name="Vidigal T.H.D.A."/>
            <person name="Brescovit A.D."/>
            <person name="Santos A.J."/>
        </authorList>
    </citation>
    <scope>NUCLEOTIDE SEQUENCE</scope>
    <source>
        <tissue evidence="1">Shoot tissue taken approximately 20 cm above the soil surface</tissue>
    </source>
</reference>
<name>A0A0A8ZQ64_ARUDO</name>
<organism evidence="1">
    <name type="scientific">Arundo donax</name>
    <name type="common">Giant reed</name>
    <name type="synonym">Donax arundinaceus</name>
    <dbReference type="NCBI Taxonomy" id="35708"/>
    <lineage>
        <taxon>Eukaryota</taxon>
        <taxon>Viridiplantae</taxon>
        <taxon>Streptophyta</taxon>
        <taxon>Embryophyta</taxon>
        <taxon>Tracheophyta</taxon>
        <taxon>Spermatophyta</taxon>
        <taxon>Magnoliopsida</taxon>
        <taxon>Liliopsida</taxon>
        <taxon>Poales</taxon>
        <taxon>Poaceae</taxon>
        <taxon>PACMAD clade</taxon>
        <taxon>Arundinoideae</taxon>
        <taxon>Arundineae</taxon>
        <taxon>Arundo</taxon>
    </lineage>
</organism>
<reference evidence="1" key="2">
    <citation type="journal article" date="2015" name="Data Brief">
        <title>Shoot transcriptome of the giant reed, Arundo donax.</title>
        <authorList>
            <person name="Barrero R.A."/>
            <person name="Guerrero F.D."/>
            <person name="Moolhuijzen P."/>
            <person name="Goolsby J.A."/>
            <person name="Tidwell J."/>
            <person name="Bellgard S.E."/>
            <person name="Bellgard M.I."/>
        </authorList>
    </citation>
    <scope>NUCLEOTIDE SEQUENCE</scope>
    <source>
        <tissue evidence="1">Shoot tissue taken approximately 20 cm above the soil surface</tissue>
    </source>
</reference>
<accession>A0A0A8ZQ64</accession>
<proteinExistence type="predicted"/>
<dbReference type="AlphaFoldDB" id="A0A0A8ZQ64"/>
<dbReference type="EMBL" id="GBRH01256959">
    <property type="protein sequence ID" value="JAD40936.1"/>
    <property type="molecule type" value="Transcribed_RNA"/>
</dbReference>
<evidence type="ECO:0000313" key="1">
    <source>
        <dbReference type="EMBL" id="JAD40936.1"/>
    </source>
</evidence>
<protein>
    <submittedName>
        <fullName evidence="1">Uncharacterized protein</fullName>
    </submittedName>
</protein>